<evidence type="ECO:0000313" key="3">
    <source>
        <dbReference type="Proteomes" id="UP000242705"/>
    </source>
</evidence>
<comment type="caution">
    <text evidence="2">The sequence shown here is derived from an EMBL/GenBank/DDBJ whole genome shotgun (WGS) entry which is preliminary data.</text>
</comment>
<evidence type="ECO:0000313" key="2">
    <source>
        <dbReference type="EMBL" id="PSR23290.1"/>
    </source>
</evidence>
<evidence type="ECO:0000256" key="1">
    <source>
        <dbReference type="SAM" id="Phobius"/>
    </source>
</evidence>
<proteinExistence type="predicted"/>
<accession>A0A2T2WM33</accession>
<organism evidence="2 3">
    <name type="scientific">Sulfobacillus thermosulfidooxidans</name>
    <dbReference type="NCBI Taxonomy" id="28034"/>
    <lineage>
        <taxon>Bacteria</taxon>
        <taxon>Bacillati</taxon>
        <taxon>Bacillota</taxon>
        <taxon>Clostridia</taxon>
        <taxon>Eubacteriales</taxon>
        <taxon>Clostridiales Family XVII. Incertae Sedis</taxon>
        <taxon>Sulfobacillus</taxon>
    </lineage>
</organism>
<gene>
    <name evidence="2" type="ORF">C7B47_15960</name>
</gene>
<keyword evidence="1" id="KW-1133">Transmembrane helix</keyword>
<dbReference type="EMBL" id="PXYX01000071">
    <property type="protein sequence ID" value="PSR23290.1"/>
    <property type="molecule type" value="Genomic_DNA"/>
</dbReference>
<keyword evidence="1" id="KW-0812">Transmembrane</keyword>
<protein>
    <recommendedName>
        <fullName evidence="4">Peptidase M50 domain-containing protein</fullName>
    </recommendedName>
</protein>
<dbReference type="AlphaFoldDB" id="A0A2T2WM33"/>
<sequence>MDLWELVGVAAGLILLHEGGHMLATRALGGRVLGLVWRGVAVGVRLDVAALSPAAVAWTLIAGPGAAALGAGVLAAAWPPARAAVLLIGGCDFLLNLLPWGVVPNDGTRLWRWWRTGRIASNTAILERKRPR</sequence>
<keyword evidence="1" id="KW-0472">Membrane</keyword>
<dbReference type="Proteomes" id="UP000242705">
    <property type="component" value="Unassembled WGS sequence"/>
</dbReference>
<name>A0A2T2WM33_SULTH</name>
<feature type="transmembrane region" description="Helical" evidence="1">
    <location>
        <begin position="84"/>
        <end position="103"/>
    </location>
</feature>
<reference evidence="2 3" key="1">
    <citation type="journal article" date="2014" name="BMC Genomics">
        <title>Comparison of environmental and isolate Sulfobacillus genomes reveals diverse carbon, sulfur, nitrogen, and hydrogen metabolisms.</title>
        <authorList>
            <person name="Justice N.B."/>
            <person name="Norman A."/>
            <person name="Brown C.T."/>
            <person name="Singh A."/>
            <person name="Thomas B.C."/>
            <person name="Banfield J.F."/>
        </authorList>
    </citation>
    <scope>NUCLEOTIDE SEQUENCE [LARGE SCALE GENOMIC DNA]</scope>
    <source>
        <strain evidence="2">AMDSBA5</strain>
    </source>
</reference>
<feature type="transmembrane region" description="Helical" evidence="1">
    <location>
        <begin position="53"/>
        <end position="77"/>
    </location>
</feature>
<evidence type="ECO:0008006" key="4">
    <source>
        <dbReference type="Google" id="ProtNLM"/>
    </source>
</evidence>